<dbReference type="AlphaFoldDB" id="A0A811UA88"/>
<dbReference type="Proteomes" id="UP000606786">
    <property type="component" value="Unassembled WGS sequence"/>
</dbReference>
<evidence type="ECO:0000313" key="1">
    <source>
        <dbReference type="EMBL" id="CAD6995238.1"/>
    </source>
</evidence>
<comment type="caution">
    <text evidence="1">The sequence shown here is derived from an EMBL/GenBank/DDBJ whole genome shotgun (WGS) entry which is preliminary data.</text>
</comment>
<name>A0A811UA88_CERCA</name>
<dbReference type="EMBL" id="CAJHJT010000001">
    <property type="protein sequence ID" value="CAD6995238.1"/>
    <property type="molecule type" value="Genomic_DNA"/>
</dbReference>
<evidence type="ECO:0000313" key="2">
    <source>
        <dbReference type="Proteomes" id="UP000606786"/>
    </source>
</evidence>
<gene>
    <name evidence="1" type="ORF">CCAP1982_LOCUS3957</name>
</gene>
<proteinExistence type="predicted"/>
<protein>
    <submittedName>
        <fullName evidence="1">(Mediterranean fruit fly) hypothetical protein</fullName>
    </submittedName>
</protein>
<keyword evidence="2" id="KW-1185">Reference proteome</keyword>
<sequence length="122" mass="13775">MAYRFCTCAASTESPTNEYKKILFYSYVVLAHKNHLKQDIKIAKTPERKSTVSNVQTPKKVDVHFSARNLSIVCAGHTQALTEWAGHWFWREPNQATARTAAIATAKEHEAFDVKIHSNIDG</sequence>
<reference evidence="1" key="1">
    <citation type="submission" date="2020-11" db="EMBL/GenBank/DDBJ databases">
        <authorList>
            <person name="Whitehead M."/>
        </authorList>
    </citation>
    <scope>NUCLEOTIDE SEQUENCE</scope>
    <source>
        <strain evidence="1">EGII</strain>
    </source>
</reference>
<organism evidence="1 2">
    <name type="scientific">Ceratitis capitata</name>
    <name type="common">Mediterranean fruit fly</name>
    <name type="synonym">Tephritis capitata</name>
    <dbReference type="NCBI Taxonomy" id="7213"/>
    <lineage>
        <taxon>Eukaryota</taxon>
        <taxon>Metazoa</taxon>
        <taxon>Ecdysozoa</taxon>
        <taxon>Arthropoda</taxon>
        <taxon>Hexapoda</taxon>
        <taxon>Insecta</taxon>
        <taxon>Pterygota</taxon>
        <taxon>Neoptera</taxon>
        <taxon>Endopterygota</taxon>
        <taxon>Diptera</taxon>
        <taxon>Brachycera</taxon>
        <taxon>Muscomorpha</taxon>
        <taxon>Tephritoidea</taxon>
        <taxon>Tephritidae</taxon>
        <taxon>Ceratitis</taxon>
        <taxon>Ceratitis</taxon>
    </lineage>
</organism>
<accession>A0A811UA88</accession>